<comment type="caution">
    <text evidence="10">The sequence shown here is derived from an EMBL/GenBank/DDBJ whole genome shotgun (WGS) entry which is preliminary data.</text>
</comment>
<dbReference type="EMBL" id="JADOTX010000001">
    <property type="protein sequence ID" value="MBG6067362.1"/>
    <property type="molecule type" value="Genomic_DNA"/>
</dbReference>
<organism evidence="10 11">
    <name type="scientific">Micromonospora ureilytica</name>
    <dbReference type="NCBI Taxonomy" id="709868"/>
    <lineage>
        <taxon>Bacteria</taxon>
        <taxon>Bacillati</taxon>
        <taxon>Actinomycetota</taxon>
        <taxon>Actinomycetes</taxon>
        <taxon>Micromonosporales</taxon>
        <taxon>Micromonosporaceae</taxon>
        <taxon>Micromonospora</taxon>
    </lineage>
</organism>
<evidence type="ECO:0000256" key="2">
    <source>
        <dbReference type="ARBA" id="ARBA00022475"/>
    </source>
</evidence>
<keyword evidence="3 7" id="KW-0812">Transmembrane</keyword>
<evidence type="ECO:0000256" key="6">
    <source>
        <dbReference type="ARBA" id="ARBA00038076"/>
    </source>
</evidence>
<evidence type="ECO:0000256" key="5">
    <source>
        <dbReference type="ARBA" id="ARBA00023136"/>
    </source>
</evidence>
<comment type="subcellular location">
    <subcellularLocation>
        <location evidence="1">Cell membrane</location>
        <topology evidence="1">Multi-pass membrane protein</topology>
    </subcellularLocation>
</comment>
<keyword evidence="11" id="KW-1185">Reference proteome</keyword>
<dbReference type="InterPro" id="IPR050250">
    <property type="entry name" value="Macrolide_Exporter_MacB"/>
</dbReference>
<feature type="transmembrane region" description="Helical" evidence="7">
    <location>
        <begin position="275"/>
        <end position="300"/>
    </location>
</feature>
<dbReference type="InterPro" id="IPR025857">
    <property type="entry name" value="MacB_PCD"/>
</dbReference>
<name>A0ABS0JJW6_9ACTN</name>
<protein>
    <submittedName>
        <fullName evidence="10">ABC transport system permease protein</fullName>
    </submittedName>
</protein>
<evidence type="ECO:0000259" key="9">
    <source>
        <dbReference type="Pfam" id="PF12704"/>
    </source>
</evidence>
<dbReference type="RefSeq" id="WP_196927956.1">
    <property type="nucleotide sequence ID" value="NZ_CP108567.1"/>
</dbReference>
<comment type="similarity">
    <text evidence="6">Belongs to the ABC-4 integral membrane protein family.</text>
</comment>
<dbReference type="InterPro" id="IPR003838">
    <property type="entry name" value="ABC3_permease_C"/>
</dbReference>
<dbReference type="PANTHER" id="PTHR30572:SF4">
    <property type="entry name" value="ABC TRANSPORTER PERMEASE YTRF"/>
    <property type="match status" value="1"/>
</dbReference>
<dbReference type="Proteomes" id="UP000614915">
    <property type="component" value="Unassembled WGS sequence"/>
</dbReference>
<feature type="domain" description="MacB-like periplasmic core" evidence="9">
    <location>
        <begin position="29"/>
        <end position="238"/>
    </location>
</feature>
<evidence type="ECO:0000256" key="4">
    <source>
        <dbReference type="ARBA" id="ARBA00022989"/>
    </source>
</evidence>
<evidence type="ECO:0000313" key="10">
    <source>
        <dbReference type="EMBL" id="MBG6067362.1"/>
    </source>
</evidence>
<feature type="domain" description="ABC3 transporter permease C-terminal" evidence="8">
    <location>
        <begin position="279"/>
        <end position="391"/>
    </location>
</feature>
<keyword evidence="2" id="KW-1003">Cell membrane</keyword>
<reference evidence="10 11" key="1">
    <citation type="submission" date="2020-11" db="EMBL/GenBank/DDBJ databases">
        <title>Sequencing the genomes of 1000 actinobacteria strains.</title>
        <authorList>
            <person name="Klenk H.-P."/>
        </authorList>
    </citation>
    <scope>NUCLEOTIDE SEQUENCE [LARGE SCALE GENOMIC DNA]</scope>
    <source>
        <strain evidence="10 11">DSM 101692</strain>
    </source>
</reference>
<dbReference type="PANTHER" id="PTHR30572">
    <property type="entry name" value="MEMBRANE COMPONENT OF TRANSPORTER-RELATED"/>
    <property type="match status" value="1"/>
</dbReference>
<feature type="transmembrane region" description="Helical" evidence="7">
    <location>
        <begin position="28"/>
        <end position="50"/>
    </location>
</feature>
<accession>A0ABS0JJW6</accession>
<feature type="transmembrane region" description="Helical" evidence="7">
    <location>
        <begin position="328"/>
        <end position="352"/>
    </location>
</feature>
<dbReference type="Pfam" id="PF02687">
    <property type="entry name" value="FtsX"/>
    <property type="match status" value="1"/>
</dbReference>
<evidence type="ECO:0000313" key="11">
    <source>
        <dbReference type="Proteomes" id="UP000614915"/>
    </source>
</evidence>
<evidence type="ECO:0000259" key="8">
    <source>
        <dbReference type="Pfam" id="PF02687"/>
    </source>
</evidence>
<gene>
    <name evidence="10" type="ORF">IW248_003649</name>
</gene>
<evidence type="ECO:0000256" key="3">
    <source>
        <dbReference type="ARBA" id="ARBA00022692"/>
    </source>
</evidence>
<dbReference type="Pfam" id="PF12704">
    <property type="entry name" value="MacB_PCD"/>
    <property type="match status" value="1"/>
</dbReference>
<keyword evidence="4 7" id="KW-1133">Transmembrane helix</keyword>
<feature type="transmembrane region" description="Helical" evidence="7">
    <location>
        <begin position="358"/>
        <end position="381"/>
    </location>
</feature>
<keyword evidence="5 7" id="KW-0472">Membrane</keyword>
<evidence type="ECO:0000256" key="7">
    <source>
        <dbReference type="SAM" id="Phobius"/>
    </source>
</evidence>
<proteinExistence type="inferred from homology"/>
<evidence type="ECO:0000256" key="1">
    <source>
        <dbReference type="ARBA" id="ARBA00004651"/>
    </source>
</evidence>
<sequence length="398" mass="41464">MSMSPSRLAPTDVLRLGLLGVTTRRMRAVLSALGISIGIATLVVVVGIPASSQRDLMDQLSALGTNLLRAEPVPDQDPPALLPEDAAAMVTRIGPVDTASAVANTHTAVRRNDLLDRYDTSGLSVLASRPDLLGTVNGRIRSGRALDAGTARLPTAVLGHVAASRLGYATVDPRQPPQVFIGERWFTVIGILDPLPLSPDLDRSVLVGWDAAKAMLGFDGHPTVVYLRAREDALEDVRAVLPATLNPQLPGLVQVSRPSDALAAKRATENSFSALFLGLAAVALLVGGIGVANTMVISVLERRREIGLRRALGANRGQIRVQFLTESVLLSVLGGAAGAALGVLATVGYATYQGWPPTIPLTAVLGGITGALLVGVVAGVYPSIRAARLTPTEALNTP</sequence>